<evidence type="ECO:0000256" key="3">
    <source>
        <dbReference type="ARBA" id="ARBA00023125"/>
    </source>
</evidence>
<dbReference type="InterPro" id="IPR002487">
    <property type="entry name" value="TF_Kbox"/>
</dbReference>
<dbReference type="GO" id="GO:0003700">
    <property type="term" value="F:DNA-binding transcription factor activity"/>
    <property type="evidence" value="ECO:0007669"/>
    <property type="project" value="InterPro"/>
</dbReference>
<evidence type="ECO:0000259" key="8">
    <source>
        <dbReference type="PROSITE" id="PS51297"/>
    </source>
</evidence>
<dbReference type="InterPro" id="IPR036879">
    <property type="entry name" value="TF_MADSbox_sf"/>
</dbReference>
<evidence type="ECO:0000256" key="2">
    <source>
        <dbReference type="ARBA" id="ARBA00023015"/>
    </source>
</evidence>
<feature type="coiled-coil region" evidence="6">
    <location>
        <begin position="93"/>
        <end position="162"/>
    </location>
</feature>
<sequence>MGRGKVVLQRIENKINRQVTFSKRRQGILKKAQELAVLCDAEVALVIISAKGKVYDYGNVGTHKTLERYQKCSYSLQDSTAIDRESQNWHFEVANLRHQHAELERIKKHLSGEDLHDLSIQYLQQLEDDLDKALLKVRRERERQLQEQNKHLQKQVDECQRQHSFNSIQAAPQSWDSNAVENNGYIVQLNRSNPVECEPTLQIGYQYVPSATSIARHEPTQNNYIQGWNML</sequence>
<dbReference type="PANTHER" id="PTHR48019">
    <property type="entry name" value="SERUM RESPONSE FACTOR HOMOLOG"/>
    <property type="match status" value="1"/>
</dbReference>
<dbReference type="PROSITE" id="PS50066">
    <property type="entry name" value="MADS_BOX_2"/>
    <property type="match status" value="1"/>
</dbReference>
<evidence type="ECO:0000256" key="4">
    <source>
        <dbReference type="ARBA" id="ARBA00023163"/>
    </source>
</evidence>
<organism evidence="9">
    <name type="scientific">Cryptomeria japonica</name>
    <name type="common">Japanese cedar</name>
    <name type="synonym">Cupressus japonica</name>
    <dbReference type="NCBI Taxonomy" id="3369"/>
    <lineage>
        <taxon>Eukaryota</taxon>
        <taxon>Viridiplantae</taxon>
        <taxon>Streptophyta</taxon>
        <taxon>Embryophyta</taxon>
        <taxon>Tracheophyta</taxon>
        <taxon>Spermatophyta</taxon>
        <taxon>Pinopsida</taxon>
        <taxon>Pinidae</taxon>
        <taxon>Conifers II</taxon>
        <taxon>Cupressales</taxon>
        <taxon>Cupressaceae</taxon>
        <taxon>Cryptomeria</taxon>
    </lineage>
</organism>
<dbReference type="InterPro" id="IPR050142">
    <property type="entry name" value="MADS-box/MEF2_TF"/>
</dbReference>
<dbReference type="Gene3D" id="3.40.1810.10">
    <property type="entry name" value="Transcription factor, MADS-box"/>
    <property type="match status" value="1"/>
</dbReference>
<dbReference type="GO" id="GO:0005634">
    <property type="term" value="C:nucleus"/>
    <property type="evidence" value="ECO:0007669"/>
    <property type="project" value="UniProtKB-SubCell"/>
</dbReference>
<keyword evidence="4" id="KW-0804">Transcription</keyword>
<dbReference type="GO" id="GO:0046983">
    <property type="term" value="F:protein dimerization activity"/>
    <property type="evidence" value="ECO:0007669"/>
    <property type="project" value="InterPro"/>
</dbReference>
<feature type="domain" description="MADS-box" evidence="7">
    <location>
        <begin position="1"/>
        <end position="61"/>
    </location>
</feature>
<dbReference type="EMBL" id="AB359029">
    <property type="protein sequence ID" value="BAG48496.1"/>
    <property type="molecule type" value="mRNA"/>
</dbReference>
<name>B2ZX79_CRYJA</name>
<accession>B2ZX79</accession>
<keyword evidence="3" id="KW-0238">DNA-binding</keyword>
<evidence type="ECO:0000256" key="5">
    <source>
        <dbReference type="ARBA" id="ARBA00023242"/>
    </source>
</evidence>
<dbReference type="Pfam" id="PF01486">
    <property type="entry name" value="K-box"/>
    <property type="match status" value="1"/>
</dbReference>
<comment type="subcellular location">
    <subcellularLocation>
        <location evidence="1">Nucleus</location>
    </subcellularLocation>
</comment>
<dbReference type="GO" id="GO:0045944">
    <property type="term" value="P:positive regulation of transcription by RNA polymerase II"/>
    <property type="evidence" value="ECO:0007669"/>
    <property type="project" value="InterPro"/>
</dbReference>
<dbReference type="SMART" id="SM00432">
    <property type="entry name" value="MADS"/>
    <property type="match status" value="1"/>
</dbReference>
<dbReference type="PROSITE" id="PS00350">
    <property type="entry name" value="MADS_BOX_1"/>
    <property type="match status" value="1"/>
</dbReference>
<dbReference type="InterPro" id="IPR033896">
    <property type="entry name" value="MEF2-like_N"/>
</dbReference>
<dbReference type="CDD" id="cd00265">
    <property type="entry name" value="MADS_MEF2_like"/>
    <property type="match status" value="1"/>
</dbReference>
<gene>
    <name evidence="9" type="primary">CjAGL6</name>
</gene>
<keyword evidence="5" id="KW-0539">Nucleus</keyword>
<evidence type="ECO:0000259" key="7">
    <source>
        <dbReference type="PROSITE" id="PS50066"/>
    </source>
</evidence>
<dbReference type="GO" id="GO:0000977">
    <property type="term" value="F:RNA polymerase II transcription regulatory region sequence-specific DNA binding"/>
    <property type="evidence" value="ECO:0007669"/>
    <property type="project" value="InterPro"/>
</dbReference>
<keyword evidence="6" id="KW-0175">Coiled coil</keyword>
<reference evidence="9" key="1">
    <citation type="journal article" date="2008" name="BMC Genomics">
        <title>Characterization of expressed sequence tags from a full-length enriched cDNA library of Cryptomeria japonica male strobili.</title>
        <authorList>
            <person name="Futamura N."/>
            <person name="Totoki Y."/>
            <person name="Toyoda A."/>
            <person name="Igasaki T."/>
            <person name="Nanjo T."/>
            <person name="Seki M."/>
            <person name="Sakaki Y."/>
            <person name="Mari A."/>
            <person name="Shinozaki K."/>
            <person name="Shinohara K."/>
        </authorList>
    </citation>
    <scope>NUCLEOTIDE SEQUENCE</scope>
    <source>
        <tissue evidence="9">Male strobilus</tissue>
    </source>
</reference>
<dbReference type="Pfam" id="PF00319">
    <property type="entry name" value="SRF-TF"/>
    <property type="match status" value="1"/>
</dbReference>
<keyword evidence="2" id="KW-0805">Transcription regulation</keyword>
<dbReference type="InterPro" id="IPR002100">
    <property type="entry name" value="TF_MADSbox"/>
</dbReference>
<dbReference type="SUPFAM" id="SSF55455">
    <property type="entry name" value="SRF-like"/>
    <property type="match status" value="1"/>
</dbReference>
<dbReference type="PRINTS" id="PR00404">
    <property type="entry name" value="MADSDOMAIN"/>
</dbReference>
<dbReference type="PROSITE" id="PS51297">
    <property type="entry name" value="K_BOX"/>
    <property type="match status" value="1"/>
</dbReference>
<evidence type="ECO:0000313" key="9">
    <source>
        <dbReference type="EMBL" id="BAG48496.1"/>
    </source>
</evidence>
<protein>
    <submittedName>
        <fullName evidence="9">AGL6-like MADS-box transcription factor</fullName>
    </submittedName>
</protein>
<proteinExistence type="evidence at transcript level"/>
<feature type="domain" description="K-box" evidence="8">
    <location>
        <begin position="86"/>
        <end position="174"/>
    </location>
</feature>
<evidence type="ECO:0000256" key="1">
    <source>
        <dbReference type="ARBA" id="ARBA00004123"/>
    </source>
</evidence>
<dbReference type="AlphaFoldDB" id="B2ZX79"/>
<evidence type="ECO:0000256" key="6">
    <source>
        <dbReference type="SAM" id="Coils"/>
    </source>
</evidence>